<sequence length="260" mass="26951">MPAPSAAKVAAPSAPLSAVAPEARQLALDLPHHDSRARDDFLPGPANEAALALIDAWPRWPAPVVALVGPEGSGKSHLAALFAQASGASVVEARALDIAALPGLLAGGALVVEDLGEGAVPEAALFHLLNLAAEQRAHVLVTARRSPAALAEHCAVRDLGSRLRAMPAVALGAPDDALLAVVALKLFADRQIVPDEGLLSYLLPRVERSIAALREVIAALDREALARKRPLTRTLASELLRAREEAASGPLDSPRDHSAS</sequence>
<dbReference type="Gene3D" id="1.10.8.60">
    <property type="match status" value="1"/>
</dbReference>
<reference evidence="1 2" key="1">
    <citation type="submission" date="2023-07" db="EMBL/GenBank/DDBJ databases">
        <title>Genomic Encyclopedia of Type Strains, Phase IV (KMG-IV): sequencing the most valuable type-strain genomes for metagenomic binning, comparative biology and taxonomic classification.</title>
        <authorList>
            <person name="Goeker M."/>
        </authorList>
    </citation>
    <scope>NUCLEOTIDE SEQUENCE [LARGE SCALE GENOMIC DNA]</scope>
    <source>
        <strain evidence="1 2">DSM 15561</strain>
    </source>
</reference>
<evidence type="ECO:0000313" key="2">
    <source>
        <dbReference type="Proteomes" id="UP001235094"/>
    </source>
</evidence>
<dbReference type="PANTHER" id="PTHR30050:SF5">
    <property type="entry name" value="DNAA REGULATORY INACTIVATOR HDA"/>
    <property type="match status" value="1"/>
</dbReference>
<dbReference type="Proteomes" id="UP001235094">
    <property type="component" value="Unassembled WGS sequence"/>
</dbReference>
<organism evidence="1 2">
    <name type="scientific">Ancylobacter amanitiformis</name>
    <dbReference type="NCBI Taxonomy" id="217069"/>
    <lineage>
        <taxon>Bacteria</taxon>
        <taxon>Pseudomonadati</taxon>
        <taxon>Pseudomonadota</taxon>
        <taxon>Alphaproteobacteria</taxon>
        <taxon>Hyphomicrobiales</taxon>
        <taxon>Xanthobacteraceae</taxon>
        <taxon>Ancylobacter</taxon>
    </lineage>
</organism>
<dbReference type="SUPFAM" id="SSF52540">
    <property type="entry name" value="P-loop containing nucleoside triphosphate hydrolases"/>
    <property type="match status" value="1"/>
</dbReference>
<dbReference type="Gene3D" id="3.40.50.300">
    <property type="entry name" value="P-loop containing nucleotide triphosphate hydrolases"/>
    <property type="match status" value="1"/>
</dbReference>
<name>A0ABU0LNA0_9HYPH</name>
<dbReference type="PANTHER" id="PTHR30050">
    <property type="entry name" value="CHROMOSOMAL REPLICATION INITIATOR PROTEIN DNAA"/>
    <property type="match status" value="1"/>
</dbReference>
<dbReference type="RefSeq" id="WP_306888929.1">
    <property type="nucleotide sequence ID" value="NZ_JAUSVR010000002.1"/>
</dbReference>
<keyword evidence="2" id="KW-1185">Reference proteome</keyword>
<evidence type="ECO:0000313" key="1">
    <source>
        <dbReference type="EMBL" id="MDQ0510184.1"/>
    </source>
</evidence>
<proteinExistence type="predicted"/>
<accession>A0ABU0LNA0</accession>
<gene>
    <name evidence="1" type="ORF">QOZ99_001065</name>
</gene>
<protein>
    <submittedName>
        <fullName evidence="1">Chromosomal replication initiation ATPase DnaA</fullName>
    </submittedName>
</protein>
<dbReference type="InterPro" id="IPR027417">
    <property type="entry name" value="P-loop_NTPase"/>
</dbReference>
<comment type="caution">
    <text evidence="1">The sequence shown here is derived from an EMBL/GenBank/DDBJ whole genome shotgun (WGS) entry which is preliminary data.</text>
</comment>
<dbReference type="EMBL" id="JAUSVR010000002">
    <property type="protein sequence ID" value="MDQ0510184.1"/>
    <property type="molecule type" value="Genomic_DNA"/>
</dbReference>